<dbReference type="Proteomes" id="UP000291838">
    <property type="component" value="Unassembled WGS sequence"/>
</dbReference>
<proteinExistence type="predicted"/>
<sequence>MASARPRPALEPKDPSMEHDDAPQQPWLHDLSLTLAAPTQVWSAADGQIGTVGLAGVHHGERRVLSLLRLEVDGREPTAVAAHTARGDSTTYVAVPRHLGDPGPDPTVRVERRRDVEPGLVRERYTISSTAAEPVTCTLGLLVGADLAPLDGVKGGTGRPAVAPDGVGGHVLSWQQDSLRAVLRLPGAHTTREGDHARAVWDVVVPPGQSVTHELLLTLDDTRAAVTAPSREAGWSRVEVQSADRRLAPLVDRCLDDLRLLRLAAPGADGVEEEFVGAGAPWFLTLFGRDSLWTARMLLPVSTDLAMSTLRLLAHRQGTRTDDATAEEPGKILHEVRSAGFSLNEADDDGADRHLPPVYYGTIDATPLWALTLHDAWRWGAPDDEVERLLPALERALAWQVEHGDADGDGLLEYVDRSGHGLSNQGWKDSGDAVRRSDGSRASSPLALAEVQGYAYAAAVHGADLLDAFDRPGADRWREWADRLRREFAQRFWVEDAVGAFPAIALDRDKRPVVSLTSNIGHLLGTGILDADGVDVVARRLVGSDMLSGFGIRTLSTQAAGYSPTGYHVGSVWPHDTAICLAGLAAEQRPETAPVADALLAALTAFDGRPPELFAGDSRSAQPTPLPYPAACRPQAWSAASALSLVSSVLGLRPERDRLTVDPVRPWSFGETRISGLGTHGRPVDIEVSADGVGALATR</sequence>
<evidence type="ECO:0000259" key="3">
    <source>
        <dbReference type="Pfam" id="PF22422"/>
    </source>
</evidence>
<evidence type="ECO:0000313" key="5">
    <source>
        <dbReference type="Proteomes" id="UP000291838"/>
    </source>
</evidence>
<gene>
    <name evidence="4" type="ORF">EUA06_16575</name>
</gene>
<dbReference type="Gene3D" id="1.50.10.10">
    <property type="match status" value="1"/>
</dbReference>
<feature type="region of interest" description="Disordered" evidence="1">
    <location>
        <begin position="1"/>
        <end position="24"/>
    </location>
</feature>
<dbReference type="GO" id="GO:0005975">
    <property type="term" value="P:carbohydrate metabolic process"/>
    <property type="evidence" value="ECO:0007669"/>
    <property type="project" value="InterPro"/>
</dbReference>
<dbReference type="InterPro" id="IPR054491">
    <property type="entry name" value="MGH1-like_GH"/>
</dbReference>
<protein>
    <submittedName>
        <fullName evidence="4">Amylo-alpha-1,6-glucosidase</fullName>
    </submittedName>
</protein>
<dbReference type="AlphaFoldDB" id="A0A4Q2RLJ9"/>
<name>A0A4Q2RLJ9_9ACTN</name>
<dbReference type="SUPFAM" id="SSF48208">
    <property type="entry name" value="Six-hairpin glycosidases"/>
    <property type="match status" value="1"/>
</dbReference>
<organism evidence="4 5">
    <name type="scientific">Nocardioides glacieisoli</name>
    <dbReference type="NCBI Taxonomy" id="1168730"/>
    <lineage>
        <taxon>Bacteria</taxon>
        <taxon>Bacillati</taxon>
        <taxon>Actinomycetota</taxon>
        <taxon>Actinomycetes</taxon>
        <taxon>Propionibacteriales</taxon>
        <taxon>Nocardioidaceae</taxon>
        <taxon>Nocardioides</taxon>
    </lineage>
</organism>
<keyword evidence="5" id="KW-1185">Reference proteome</keyword>
<evidence type="ECO:0000313" key="4">
    <source>
        <dbReference type="EMBL" id="RYB89577.1"/>
    </source>
</evidence>
<dbReference type="Pfam" id="PF22422">
    <property type="entry name" value="MGH1-like_GH"/>
    <property type="match status" value="1"/>
</dbReference>
<feature type="domain" description="Putative glycogen debranching enzyme N-terminal" evidence="2">
    <location>
        <begin position="37"/>
        <end position="214"/>
    </location>
</feature>
<dbReference type="EMBL" id="SDWS01000007">
    <property type="protein sequence ID" value="RYB89577.1"/>
    <property type="molecule type" value="Genomic_DNA"/>
</dbReference>
<comment type="caution">
    <text evidence="4">The sequence shown here is derived from an EMBL/GenBank/DDBJ whole genome shotgun (WGS) entry which is preliminary data.</text>
</comment>
<dbReference type="Pfam" id="PF14742">
    <property type="entry name" value="GDE_N_bis"/>
    <property type="match status" value="1"/>
</dbReference>
<dbReference type="InterPro" id="IPR012341">
    <property type="entry name" value="6hp_glycosidase-like_sf"/>
</dbReference>
<dbReference type="InterPro" id="IPR032856">
    <property type="entry name" value="GDE_N_bis"/>
</dbReference>
<evidence type="ECO:0000259" key="2">
    <source>
        <dbReference type="Pfam" id="PF14742"/>
    </source>
</evidence>
<dbReference type="InterPro" id="IPR008928">
    <property type="entry name" value="6-hairpin_glycosidase_sf"/>
</dbReference>
<evidence type="ECO:0000256" key="1">
    <source>
        <dbReference type="SAM" id="MobiDB-lite"/>
    </source>
</evidence>
<accession>A0A4Q2RLJ9</accession>
<feature type="compositionally biased region" description="Basic and acidic residues" evidence="1">
    <location>
        <begin position="8"/>
        <end position="22"/>
    </location>
</feature>
<feature type="domain" description="Mannosylglycerate hydrolase MGH1-like glycoside hydrolase" evidence="3">
    <location>
        <begin position="364"/>
        <end position="604"/>
    </location>
</feature>
<reference evidence="4 5" key="1">
    <citation type="submission" date="2019-01" db="EMBL/GenBank/DDBJ databases">
        <title>Novel species of Nocardioides.</title>
        <authorList>
            <person name="Liu Q."/>
            <person name="Xin Y.-H."/>
        </authorList>
    </citation>
    <scope>NUCLEOTIDE SEQUENCE [LARGE SCALE GENOMIC DNA]</scope>
    <source>
        <strain evidence="4 5">HLT3-15</strain>
    </source>
</reference>
<dbReference type="OrthoDB" id="9759959at2"/>